<comment type="caution">
    <text evidence="1">The sequence shown here is derived from an EMBL/GenBank/DDBJ whole genome shotgun (WGS) entry which is preliminary data.</text>
</comment>
<protein>
    <submittedName>
        <fullName evidence="1">Uncharacterized protein</fullName>
    </submittedName>
</protein>
<accession>A0ACB8EGA3</accession>
<evidence type="ECO:0000313" key="1">
    <source>
        <dbReference type="EMBL" id="KAH7991711.1"/>
    </source>
</evidence>
<sequence>MPSDTDFETLMLSGKVIGVWRFPGSHRRHPLTSRSCLLLKVSRQTVMPWWLSLRNSSLPLLLWWPFLTLNWSHWFMLPSYIRSWELILLIFQLFAGWLRILKGGYSSGGTLQGRPVLILYSPDHPSFERLVNILAAALAQLQASVSVELWSRGELGALGPMQWFHAQRHQVLQGSGAIVLLFSHGALAGCAEWLDWKRKGLLPPAQSDSTFLASLNCIMPDILAGKARDNYMAACFEELFPAAEIPGPFHSVPVYQLPLQLFSFLLALAGPDVGREQRNGLRRHVAWIAKSLQRGVEECWQKEPS</sequence>
<dbReference type="EMBL" id="CM037616">
    <property type="protein sequence ID" value="KAH7991711.1"/>
    <property type="molecule type" value="Genomic_DNA"/>
</dbReference>
<keyword evidence="2" id="KW-1185">Reference proteome</keyword>
<reference evidence="1" key="1">
    <citation type="submission" date="2021-08" db="EMBL/GenBank/DDBJ databases">
        <title>The first chromosome-level gecko genome reveals the dynamic sex chromosomes of Neotropical dwarf geckos (Sphaerodactylidae: Sphaerodactylus).</title>
        <authorList>
            <person name="Pinto B.J."/>
            <person name="Keating S.E."/>
            <person name="Gamble T."/>
        </authorList>
    </citation>
    <scope>NUCLEOTIDE SEQUENCE</scope>
    <source>
        <strain evidence="1">TG3544</strain>
    </source>
</reference>
<gene>
    <name evidence="1" type="ORF">K3G42_009379</name>
</gene>
<dbReference type="Proteomes" id="UP000827872">
    <property type="component" value="Linkage Group LG03"/>
</dbReference>
<name>A0ACB8EGA3_9SAUR</name>
<proteinExistence type="predicted"/>
<evidence type="ECO:0000313" key="2">
    <source>
        <dbReference type="Proteomes" id="UP000827872"/>
    </source>
</evidence>
<organism evidence="1 2">
    <name type="scientific">Sphaerodactylus townsendi</name>
    <dbReference type="NCBI Taxonomy" id="933632"/>
    <lineage>
        <taxon>Eukaryota</taxon>
        <taxon>Metazoa</taxon>
        <taxon>Chordata</taxon>
        <taxon>Craniata</taxon>
        <taxon>Vertebrata</taxon>
        <taxon>Euteleostomi</taxon>
        <taxon>Lepidosauria</taxon>
        <taxon>Squamata</taxon>
        <taxon>Bifurcata</taxon>
        <taxon>Gekkota</taxon>
        <taxon>Sphaerodactylidae</taxon>
        <taxon>Sphaerodactylus</taxon>
    </lineage>
</organism>